<evidence type="ECO:0000313" key="1">
    <source>
        <dbReference type="EMBL" id="ELY93414.1"/>
    </source>
</evidence>
<dbReference type="RefSeq" id="WP_006652361.1">
    <property type="nucleotide sequence ID" value="NZ_AOIM01000014.1"/>
</dbReference>
<dbReference type="STRING" id="1227493.C483_05593"/>
<evidence type="ECO:0000313" key="2">
    <source>
        <dbReference type="Proteomes" id="UP000011519"/>
    </source>
</evidence>
<name>M0A4B1_9EURY</name>
<organism evidence="1 2">
    <name type="scientific">Natrialba hulunbeirensis JCM 10989</name>
    <dbReference type="NCBI Taxonomy" id="1227493"/>
    <lineage>
        <taxon>Archaea</taxon>
        <taxon>Methanobacteriati</taxon>
        <taxon>Methanobacteriota</taxon>
        <taxon>Stenosarchaea group</taxon>
        <taxon>Halobacteria</taxon>
        <taxon>Halobacteriales</taxon>
        <taxon>Natrialbaceae</taxon>
        <taxon>Natrialba</taxon>
    </lineage>
</organism>
<dbReference type="Proteomes" id="UP000011519">
    <property type="component" value="Unassembled WGS sequence"/>
</dbReference>
<sequence>MREVTVSRTIDVSPATLQTHLDPATIVEAEGSFTVVDIDEGETAGTTTVIASGPGMQLPLEFEEREGTIYYTQAGERGPFSHMETWLEFEPAAGQGKSQNQQQHSHTHLTLRSAVSLAAPLPFGDRIAAWKRKGELQRALETFAEELE</sequence>
<dbReference type="EMBL" id="AOIM01000014">
    <property type="protein sequence ID" value="ELY93414.1"/>
    <property type="molecule type" value="Genomic_DNA"/>
</dbReference>
<dbReference type="PATRIC" id="fig|1227493.4.peg.1090"/>
<dbReference type="Pfam" id="PF10604">
    <property type="entry name" value="Polyketide_cyc2"/>
    <property type="match status" value="1"/>
</dbReference>
<proteinExistence type="predicted"/>
<dbReference type="OrthoDB" id="262877at2157"/>
<dbReference type="InterPro" id="IPR019587">
    <property type="entry name" value="Polyketide_cyclase/dehydratase"/>
</dbReference>
<comment type="caution">
    <text evidence="1">The sequence shown here is derived from an EMBL/GenBank/DDBJ whole genome shotgun (WGS) entry which is preliminary data.</text>
</comment>
<protein>
    <recommendedName>
        <fullName evidence="3">Polyketide cyclase/dehydrase</fullName>
    </recommendedName>
</protein>
<dbReference type="InterPro" id="IPR023393">
    <property type="entry name" value="START-like_dom_sf"/>
</dbReference>
<accession>M0A4B1</accession>
<gene>
    <name evidence="1" type="ORF">C483_05593</name>
</gene>
<dbReference type="AlphaFoldDB" id="M0A4B1"/>
<keyword evidence="2" id="KW-1185">Reference proteome</keyword>
<reference evidence="1 2" key="1">
    <citation type="journal article" date="2014" name="PLoS Genet.">
        <title>Phylogenetically driven sequencing of extremely halophilic archaea reveals strategies for static and dynamic osmo-response.</title>
        <authorList>
            <person name="Becker E.A."/>
            <person name="Seitzer P.M."/>
            <person name="Tritt A."/>
            <person name="Larsen D."/>
            <person name="Krusor M."/>
            <person name="Yao A.I."/>
            <person name="Wu D."/>
            <person name="Madern D."/>
            <person name="Eisen J.A."/>
            <person name="Darling A.E."/>
            <person name="Facciotti M.T."/>
        </authorList>
    </citation>
    <scope>NUCLEOTIDE SEQUENCE [LARGE SCALE GENOMIC DNA]</scope>
    <source>
        <strain evidence="1 2">JCM 10989</strain>
    </source>
</reference>
<evidence type="ECO:0008006" key="3">
    <source>
        <dbReference type="Google" id="ProtNLM"/>
    </source>
</evidence>
<dbReference type="SUPFAM" id="SSF55961">
    <property type="entry name" value="Bet v1-like"/>
    <property type="match status" value="1"/>
</dbReference>
<dbReference type="Gene3D" id="3.30.530.20">
    <property type="match status" value="1"/>
</dbReference>